<evidence type="ECO:0000313" key="1">
    <source>
        <dbReference type="EMBL" id="MCY3087643.1"/>
    </source>
</evidence>
<accession>A0A1E9P9B8</accession>
<dbReference type="AlphaFoldDB" id="A0A1E9P9B8"/>
<dbReference type="Pfam" id="PF06042">
    <property type="entry name" value="NTP_transf_6"/>
    <property type="match status" value="1"/>
</dbReference>
<dbReference type="Proteomes" id="UP000250354">
    <property type="component" value="Chromosome"/>
</dbReference>
<evidence type="ECO:0000313" key="3">
    <source>
        <dbReference type="Proteomes" id="UP000250354"/>
    </source>
</evidence>
<accession>A0A9Q4H3A0</accession>
<dbReference type="PANTHER" id="PTHR39166">
    <property type="entry name" value="BLL1166 PROTEIN"/>
    <property type="match status" value="1"/>
</dbReference>
<reference evidence="2 3" key="1">
    <citation type="journal article" date="2020" name="J. Bacteriol.">
        <title>Aerococcus urinae Isolated from Women with Lower Urinary Tract Symptoms: In Vitro Aggregation and Genome Analysis.</title>
        <authorList>
            <person name="Hilt E.E."/>
            <person name="Putonti C."/>
            <person name="Thomas-White K."/>
            <person name="Lewis A.L."/>
            <person name="Visick K.L."/>
            <person name="Gilbert N.M."/>
            <person name="Wolfe A.J."/>
        </authorList>
    </citation>
    <scope>NUCLEOTIDE SEQUENCE [LARGE SCALE GENOMIC DNA]</scope>
    <source>
        <strain evidence="2 3">UMB1016</strain>
    </source>
</reference>
<protein>
    <submittedName>
        <fullName evidence="1">Nucleotidyltransferase family protein</fullName>
    </submittedName>
</protein>
<dbReference type="InterPro" id="IPR009267">
    <property type="entry name" value="NTP_transf_6"/>
</dbReference>
<proteinExistence type="predicted"/>
<keyword evidence="3" id="KW-1185">Reference proteome</keyword>
<reference evidence="2" key="3">
    <citation type="submission" date="2024-02" db="EMBL/GenBank/DDBJ databases">
        <authorList>
            <person name="Choi B."/>
        </authorList>
    </citation>
    <scope>NUCLEOTIDE SEQUENCE</scope>
    <source>
        <strain evidence="2">UMB1016</strain>
    </source>
</reference>
<dbReference type="Proteomes" id="UP001069047">
    <property type="component" value="Unassembled WGS sequence"/>
</dbReference>
<dbReference type="EMBL" id="JAOTMY010000002">
    <property type="protein sequence ID" value="MCY3087643.1"/>
    <property type="molecule type" value="Genomic_DNA"/>
</dbReference>
<evidence type="ECO:0000313" key="4">
    <source>
        <dbReference type="Proteomes" id="UP001069047"/>
    </source>
</evidence>
<organism evidence="1 4">
    <name type="scientific">Aerococcus mictus</name>
    <dbReference type="NCBI Taxonomy" id="2976810"/>
    <lineage>
        <taxon>Bacteria</taxon>
        <taxon>Bacillati</taxon>
        <taxon>Bacillota</taxon>
        <taxon>Bacilli</taxon>
        <taxon>Lactobacillales</taxon>
        <taxon>Aerococcaceae</taxon>
        <taxon>Aerococcus</taxon>
    </lineage>
</organism>
<gene>
    <name evidence="2" type="ORF">DBT44_0006890</name>
    <name evidence="1" type="ORF">ODY61_05850</name>
</gene>
<dbReference type="PANTHER" id="PTHR39166:SF1">
    <property type="entry name" value="BLL1166 PROTEIN"/>
    <property type="match status" value="1"/>
</dbReference>
<evidence type="ECO:0000313" key="2">
    <source>
        <dbReference type="EMBL" id="WWC54126.1"/>
    </source>
</evidence>
<sequence>MIDIKNIIESSPELMELLKIIRSFKLPDAWLCAGCLRNYLWDYFSHADLNKSIYFSDIDVIFYDKNISYQETFNIEKTIKERYPYYNWEVRNQYDMHKHSPHSKRYTSSKDAVSKFPEKCTAIAARLDENGQVECYAPYGYEDIIHFKVSPTPHFLADSDRLRIYQERVTKKNWQKTWPQLSIEGIEQN</sequence>
<name>A0A1E9P9B8_9LACT</name>
<reference evidence="1" key="2">
    <citation type="submission" date="2022-09" db="EMBL/GenBank/DDBJ databases">
        <title>Aerococcus urinae taxonomy study.</title>
        <authorList>
            <person name="Christensen J."/>
            <person name="Senneby E."/>
        </authorList>
    </citation>
    <scope>NUCLEOTIDE SEQUENCE</scope>
    <source>
        <strain evidence="1">LUND-41-B12</strain>
    </source>
</reference>
<dbReference type="EMBL" id="CP145132">
    <property type="protein sequence ID" value="WWC54126.1"/>
    <property type="molecule type" value="Genomic_DNA"/>
</dbReference>